<feature type="region of interest" description="Disordered" evidence="1">
    <location>
        <begin position="1"/>
        <end position="66"/>
    </location>
</feature>
<evidence type="ECO:0000313" key="2">
    <source>
        <dbReference type="EMBL" id="KAH1174493.1"/>
    </source>
</evidence>
<feature type="region of interest" description="Disordered" evidence="1">
    <location>
        <begin position="79"/>
        <end position="102"/>
    </location>
</feature>
<dbReference type="AlphaFoldDB" id="A0A9D4AXS9"/>
<dbReference type="Proteomes" id="UP000827986">
    <property type="component" value="Unassembled WGS sequence"/>
</dbReference>
<evidence type="ECO:0000313" key="3">
    <source>
        <dbReference type="Proteomes" id="UP000827986"/>
    </source>
</evidence>
<organism evidence="2 3">
    <name type="scientific">Mauremys mutica</name>
    <name type="common">yellowpond turtle</name>
    <dbReference type="NCBI Taxonomy" id="74926"/>
    <lineage>
        <taxon>Eukaryota</taxon>
        <taxon>Metazoa</taxon>
        <taxon>Chordata</taxon>
        <taxon>Craniata</taxon>
        <taxon>Vertebrata</taxon>
        <taxon>Euteleostomi</taxon>
        <taxon>Archelosauria</taxon>
        <taxon>Testudinata</taxon>
        <taxon>Testudines</taxon>
        <taxon>Cryptodira</taxon>
        <taxon>Durocryptodira</taxon>
        <taxon>Testudinoidea</taxon>
        <taxon>Geoemydidae</taxon>
        <taxon>Geoemydinae</taxon>
        <taxon>Mauremys</taxon>
    </lineage>
</organism>
<evidence type="ECO:0000256" key="1">
    <source>
        <dbReference type="SAM" id="MobiDB-lite"/>
    </source>
</evidence>
<accession>A0A9D4AXS9</accession>
<proteinExistence type="predicted"/>
<keyword evidence="3" id="KW-1185">Reference proteome</keyword>
<protein>
    <submittedName>
        <fullName evidence="2">Uncharacterized protein</fullName>
    </submittedName>
</protein>
<sequence length="102" mass="10701">MGREGSSGSPALQSRGTHPAGWRSAAGLGPGRTFCRVGGSPLGRRKGNNRNTFWTHSPEEQPDSEAALLPPAAERVRSRLQPLGPTGGDRTAALSPQAFARI</sequence>
<gene>
    <name evidence="2" type="ORF">KIL84_008484</name>
</gene>
<dbReference type="EMBL" id="JAHDVG010000479">
    <property type="protein sequence ID" value="KAH1174493.1"/>
    <property type="molecule type" value="Genomic_DNA"/>
</dbReference>
<comment type="caution">
    <text evidence="2">The sequence shown here is derived from an EMBL/GenBank/DDBJ whole genome shotgun (WGS) entry which is preliminary data.</text>
</comment>
<name>A0A9D4AXS9_9SAUR</name>
<feature type="compositionally biased region" description="Polar residues" evidence="1">
    <location>
        <begin position="1"/>
        <end position="16"/>
    </location>
</feature>
<reference evidence="2" key="1">
    <citation type="submission" date="2021-09" db="EMBL/GenBank/DDBJ databases">
        <title>The genome of Mauremys mutica provides insights into the evolution of semi-aquatic lifestyle.</title>
        <authorList>
            <person name="Gong S."/>
            <person name="Gao Y."/>
        </authorList>
    </citation>
    <scope>NUCLEOTIDE SEQUENCE</scope>
    <source>
        <strain evidence="2">MM-2020</strain>
        <tissue evidence="2">Muscle</tissue>
    </source>
</reference>